<dbReference type="Gene3D" id="1.10.490.160">
    <property type="match status" value="1"/>
</dbReference>
<dbReference type="PANTHER" id="PTHR46399:SF8">
    <property type="entry name" value="B30.2_SPRY DOMAIN-CONTAINING PROTEIN"/>
    <property type="match status" value="1"/>
</dbReference>
<gene>
    <name evidence="4" type="ORF">X801_09563</name>
</gene>
<dbReference type="GO" id="GO:0034704">
    <property type="term" value="C:calcium channel complex"/>
    <property type="evidence" value="ECO:0007669"/>
    <property type="project" value="TreeGrafter"/>
</dbReference>
<feature type="region of interest" description="Disordered" evidence="1">
    <location>
        <begin position="174"/>
        <end position="206"/>
    </location>
</feature>
<dbReference type="GO" id="GO:0042383">
    <property type="term" value="C:sarcolemma"/>
    <property type="evidence" value="ECO:0007669"/>
    <property type="project" value="TreeGrafter"/>
</dbReference>
<accession>A0A1S8WJN4</accession>
<name>A0A1S8WJN4_OPIVI</name>
<dbReference type="GO" id="GO:0005790">
    <property type="term" value="C:smooth endoplasmic reticulum"/>
    <property type="evidence" value="ECO:0007669"/>
    <property type="project" value="TreeGrafter"/>
</dbReference>
<dbReference type="InterPro" id="IPR003032">
    <property type="entry name" value="Ryanodine_rcpt"/>
</dbReference>
<proteinExistence type="predicted"/>
<dbReference type="GO" id="GO:0006941">
    <property type="term" value="P:striated muscle contraction"/>
    <property type="evidence" value="ECO:0007669"/>
    <property type="project" value="TreeGrafter"/>
</dbReference>
<evidence type="ECO:0000259" key="3">
    <source>
        <dbReference type="Pfam" id="PF02026"/>
    </source>
</evidence>
<keyword evidence="5" id="KW-1185">Reference proteome</keyword>
<evidence type="ECO:0000256" key="1">
    <source>
        <dbReference type="SAM" id="MobiDB-lite"/>
    </source>
</evidence>
<dbReference type="GO" id="GO:0005219">
    <property type="term" value="F:ryanodine-sensitive calcium-release channel activity"/>
    <property type="evidence" value="ECO:0007669"/>
    <property type="project" value="TreeGrafter"/>
</dbReference>
<dbReference type="GO" id="GO:0030018">
    <property type="term" value="C:Z disc"/>
    <property type="evidence" value="ECO:0007669"/>
    <property type="project" value="TreeGrafter"/>
</dbReference>
<feature type="domain" description="Ryanodine receptor Ryr" evidence="3">
    <location>
        <begin position="307"/>
        <end position="396"/>
    </location>
</feature>
<reference evidence="4 5" key="1">
    <citation type="submission" date="2015-03" db="EMBL/GenBank/DDBJ databases">
        <title>Draft genome of the nematode, Opisthorchis viverrini.</title>
        <authorList>
            <person name="Mitreva M."/>
        </authorList>
    </citation>
    <scope>NUCLEOTIDE SEQUENCE [LARGE SCALE GENOMIC DNA]</scope>
    <source>
        <strain evidence="4">Khon Kaen</strain>
    </source>
</reference>
<dbReference type="PANTHER" id="PTHR46399">
    <property type="entry name" value="B30.2/SPRY DOMAIN-CONTAINING PROTEIN"/>
    <property type="match status" value="1"/>
</dbReference>
<dbReference type="InterPro" id="IPR015925">
    <property type="entry name" value="Ryanodine_IP3_receptor"/>
</dbReference>
<organism evidence="4 5">
    <name type="scientific">Opisthorchis viverrini</name>
    <name type="common">Southeast Asian liver fluke</name>
    <dbReference type="NCBI Taxonomy" id="6198"/>
    <lineage>
        <taxon>Eukaryota</taxon>
        <taxon>Metazoa</taxon>
        <taxon>Spiralia</taxon>
        <taxon>Lophotrochozoa</taxon>
        <taxon>Platyhelminthes</taxon>
        <taxon>Trematoda</taxon>
        <taxon>Digenea</taxon>
        <taxon>Opisthorchiida</taxon>
        <taxon>Opisthorchiata</taxon>
        <taxon>Opisthorchiidae</taxon>
        <taxon>Opisthorchis</taxon>
    </lineage>
</organism>
<dbReference type="AlphaFoldDB" id="A0A1S8WJN4"/>
<protein>
    <submittedName>
        <fullName evidence="4">RyR domain protein</fullName>
    </submittedName>
</protein>
<sequence>MTWGSGGGASALRPWFLGIVRLVLTGRKEKTAVVPDSDMALALNRYLCNNVLPLLTRHSHFLREEGSAGGLFEATLQTAYRLSKCRAITNHQRDILCEFLVALMQQIRPPMMTALLRKMAVDLRNLSKESVVPLRVLTEFYQRCGTYYTSEGWTDDFKSVAAAAAVGAGAGAGGGAGGDHEAGKPPSTESADATAGRGAGAGVGGDSIATEEERSLTAQLFILIFDNLSRQPYEPELFSYALPCLSAIGCALPPDYSINMGDPGIGADGEQGGFERFGSRTGALLSPGGPGLNGSDQLDDVAHHDIFIPQPIETSQVHLPNAMKGLIDRFAQHCHDSWALELIEQGYTFGPVVDEVKRTHPNLCSFANLQEHEQARYIQPVTDTLKAMFALGWSVDAEDARHHDSTADRNNIRRSTITWEMLTVKIRGRKTILKSIILAKQCEERNQ</sequence>
<dbReference type="GO" id="GO:0014808">
    <property type="term" value="P:release of sequestered calcium ion into cytosol by sarcoplasmic reticulum"/>
    <property type="evidence" value="ECO:0007669"/>
    <property type="project" value="TreeGrafter"/>
</dbReference>
<dbReference type="GO" id="GO:0033017">
    <property type="term" value="C:sarcoplasmic reticulum membrane"/>
    <property type="evidence" value="ECO:0007669"/>
    <property type="project" value="TreeGrafter"/>
</dbReference>
<feature type="signal peptide" evidence="2">
    <location>
        <begin position="1"/>
        <end position="25"/>
    </location>
</feature>
<evidence type="ECO:0000256" key="2">
    <source>
        <dbReference type="SAM" id="SignalP"/>
    </source>
</evidence>
<evidence type="ECO:0000313" key="5">
    <source>
        <dbReference type="Proteomes" id="UP000243686"/>
    </source>
</evidence>
<dbReference type="Proteomes" id="UP000243686">
    <property type="component" value="Unassembled WGS sequence"/>
</dbReference>
<dbReference type="EMBL" id="KV906502">
    <property type="protein sequence ID" value="OON14645.1"/>
    <property type="molecule type" value="Genomic_DNA"/>
</dbReference>
<dbReference type="Pfam" id="PF02026">
    <property type="entry name" value="RyR"/>
    <property type="match status" value="1"/>
</dbReference>
<feature type="chain" id="PRO_5012233197" evidence="2">
    <location>
        <begin position="26"/>
        <end position="447"/>
    </location>
</feature>
<keyword evidence="2" id="KW-0732">Signal</keyword>
<evidence type="ECO:0000313" key="4">
    <source>
        <dbReference type="EMBL" id="OON14645.1"/>
    </source>
</evidence>